<evidence type="ECO:0000256" key="1">
    <source>
        <dbReference type="SAM" id="MobiDB-lite"/>
    </source>
</evidence>
<gene>
    <name evidence="2" type="ORF">SLS62_011203</name>
</gene>
<feature type="region of interest" description="Disordered" evidence="1">
    <location>
        <begin position="143"/>
        <end position="187"/>
    </location>
</feature>
<reference evidence="2 3" key="1">
    <citation type="submission" date="2024-02" db="EMBL/GenBank/DDBJ databases">
        <title>De novo assembly and annotation of 12 fungi associated with fruit tree decline syndrome in Ontario, Canada.</title>
        <authorList>
            <person name="Sulman M."/>
            <person name="Ellouze W."/>
            <person name="Ilyukhin E."/>
        </authorList>
    </citation>
    <scope>NUCLEOTIDE SEQUENCE [LARGE SCALE GENOMIC DNA]</scope>
    <source>
        <strain evidence="2 3">M11/M66-122</strain>
    </source>
</reference>
<evidence type="ECO:0000313" key="2">
    <source>
        <dbReference type="EMBL" id="KAK7739814.1"/>
    </source>
</evidence>
<sequence>MTMEPSAEPQLGRGPLGDKPPRDSASRSSNQSSSPGGAARAPGPLAHPPPPPPPPRASRHVEFLEPPQPQGPPRLPPLQRSLKAPLQMVPTPPVVVEPGWEIQPRPGQTPGEARMDYERPMWMPATLSPSGHASNAWLERFRDWAPPPLPEEAGGRTTREDSADAEKPPGPLPPIQGPAQREPPRDH</sequence>
<protein>
    <submittedName>
        <fullName evidence="2">Uncharacterized protein</fullName>
    </submittedName>
</protein>
<feature type="compositionally biased region" description="Low complexity" evidence="1">
    <location>
        <begin position="26"/>
        <end position="44"/>
    </location>
</feature>
<organism evidence="2 3">
    <name type="scientific">Diatrype stigma</name>
    <dbReference type="NCBI Taxonomy" id="117547"/>
    <lineage>
        <taxon>Eukaryota</taxon>
        <taxon>Fungi</taxon>
        <taxon>Dikarya</taxon>
        <taxon>Ascomycota</taxon>
        <taxon>Pezizomycotina</taxon>
        <taxon>Sordariomycetes</taxon>
        <taxon>Xylariomycetidae</taxon>
        <taxon>Xylariales</taxon>
        <taxon>Diatrypaceae</taxon>
        <taxon>Diatrype</taxon>
    </lineage>
</organism>
<feature type="region of interest" description="Disordered" evidence="1">
    <location>
        <begin position="1"/>
        <end position="114"/>
    </location>
</feature>
<keyword evidence="3" id="KW-1185">Reference proteome</keyword>
<evidence type="ECO:0000313" key="3">
    <source>
        <dbReference type="Proteomes" id="UP001320420"/>
    </source>
</evidence>
<dbReference type="AlphaFoldDB" id="A0AAN9YEX4"/>
<accession>A0AAN9YEX4</accession>
<feature type="compositionally biased region" description="Pro residues" evidence="1">
    <location>
        <begin position="66"/>
        <end position="76"/>
    </location>
</feature>
<comment type="caution">
    <text evidence="2">The sequence shown here is derived from an EMBL/GenBank/DDBJ whole genome shotgun (WGS) entry which is preliminary data.</text>
</comment>
<proteinExistence type="predicted"/>
<feature type="compositionally biased region" description="Basic and acidic residues" evidence="1">
    <location>
        <begin position="153"/>
        <end position="167"/>
    </location>
</feature>
<feature type="compositionally biased region" description="Pro residues" evidence="1">
    <location>
        <begin position="45"/>
        <end position="56"/>
    </location>
</feature>
<name>A0AAN9YEX4_9PEZI</name>
<dbReference type="Proteomes" id="UP001320420">
    <property type="component" value="Unassembled WGS sequence"/>
</dbReference>
<dbReference type="EMBL" id="JAKJXP020000177">
    <property type="protein sequence ID" value="KAK7739814.1"/>
    <property type="molecule type" value="Genomic_DNA"/>
</dbReference>